<dbReference type="PROSITE" id="PS50174">
    <property type="entry name" value="G_PATCH"/>
    <property type="match status" value="1"/>
</dbReference>
<dbReference type="EMBL" id="JAIFTL010000108">
    <property type="protein sequence ID" value="KAG9323273.1"/>
    <property type="molecule type" value="Genomic_DNA"/>
</dbReference>
<dbReference type="InterPro" id="IPR000467">
    <property type="entry name" value="G_patch_dom"/>
</dbReference>
<dbReference type="Pfam" id="PF13821">
    <property type="entry name" value="DUF4187"/>
    <property type="match status" value="1"/>
</dbReference>
<name>A0A9P8CWL5_MORAP</name>
<evidence type="ECO:0000259" key="2">
    <source>
        <dbReference type="PROSITE" id="PS50174"/>
    </source>
</evidence>
<dbReference type="AlphaFoldDB" id="A0A9P8CWL5"/>
<reference evidence="3" key="1">
    <citation type="submission" date="2021-07" db="EMBL/GenBank/DDBJ databases">
        <title>Draft genome of Mortierella alpina, strain LL118, isolated from an aspen leaf litter sample.</title>
        <authorList>
            <person name="Yang S."/>
            <person name="Vinatzer B.A."/>
        </authorList>
    </citation>
    <scope>NUCLEOTIDE SEQUENCE</scope>
    <source>
        <strain evidence="3">LL118</strain>
    </source>
</reference>
<feature type="domain" description="G-patch" evidence="2">
    <location>
        <begin position="321"/>
        <end position="373"/>
    </location>
</feature>
<dbReference type="SMART" id="SM01173">
    <property type="entry name" value="DUF4187"/>
    <property type="match status" value="1"/>
</dbReference>
<organism evidence="3 4">
    <name type="scientific">Mortierella alpina</name>
    <name type="common">Oleaginous fungus</name>
    <name type="synonym">Mortierella renispora</name>
    <dbReference type="NCBI Taxonomy" id="64518"/>
    <lineage>
        <taxon>Eukaryota</taxon>
        <taxon>Fungi</taxon>
        <taxon>Fungi incertae sedis</taxon>
        <taxon>Mucoromycota</taxon>
        <taxon>Mortierellomycotina</taxon>
        <taxon>Mortierellomycetes</taxon>
        <taxon>Mortierellales</taxon>
        <taxon>Mortierellaceae</taxon>
        <taxon>Mortierella</taxon>
    </lineage>
</organism>
<dbReference type="InterPro" id="IPR025239">
    <property type="entry name" value="DUF4187"/>
</dbReference>
<feature type="compositionally biased region" description="Acidic residues" evidence="1">
    <location>
        <begin position="460"/>
        <end position="471"/>
    </location>
</feature>
<protein>
    <recommendedName>
        <fullName evidence="2">G-patch domain-containing protein</fullName>
    </recommendedName>
</protein>
<dbReference type="PANTHER" id="PTHR21032">
    <property type="entry name" value="G PATCH DOMAIN-CONTAINING PROTEIN 11"/>
    <property type="match status" value="1"/>
</dbReference>
<dbReference type="Proteomes" id="UP000717515">
    <property type="component" value="Unassembled WGS sequence"/>
</dbReference>
<evidence type="ECO:0000256" key="1">
    <source>
        <dbReference type="SAM" id="MobiDB-lite"/>
    </source>
</evidence>
<evidence type="ECO:0000313" key="3">
    <source>
        <dbReference type="EMBL" id="KAG9323273.1"/>
    </source>
</evidence>
<dbReference type="InterPro" id="IPR039249">
    <property type="entry name" value="GPATCH11"/>
</dbReference>
<feature type="compositionally biased region" description="Basic and acidic residues" evidence="1">
    <location>
        <begin position="304"/>
        <end position="313"/>
    </location>
</feature>
<gene>
    <name evidence="3" type="ORF">KVV02_006296</name>
</gene>
<feature type="region of interest" description="Disordered" evidence="1">
    <location>
        <begin position="388"/>
        <end position="412"/>
    </location>
</feature>
<dbReference type="SMART" id="SM00443">
    <property type="entry name" value="G_patch"/>
    <property type="match status" value="1"/>
</dbReference>
<feature type="compositionally biased region" description="Basic and acidic residues" evidence="1">
    <location>
        <begin position="285"/>
        <end position="296"/>
    </location>
</feature>
<dbReference type="Pfam" id="PF02466">
    <property type="entry name" value="Tim17"/>
    <property type="match status" value="1"/>
</dbReference>
<evidence type="ECO:0000313" key="4">
    <source>
        <dbReference type="Proteomes" id="UP000717515"/>
    </source>
</evidence>
<feature type="compositionally biased region" description="Basic and acidic residues" evidence="1">
    <location>
        <begin position="396"/>
        <end position="412"/>
    </location>
</feature>
<feature type="compositionally biased region" description="Polar residues" evidence="1">
    <location>
        <begin position="272"/>
        <end position="284"/>
    </location>
</feature>
<feature type="region of interest" description="Disordered" evidence="1">
    <location>
        <begin position="513"/>
        <end position="545"/>
    </location>
</feature>
<feature type="region of interest" description="Disordered" evidence="1">
    <location>
        <begin position="452"/>
        <end position="476"/>
    </location>
</feature>
<feature type="region of interest" description="Disordered" evidence="1">
    <location>
        <begin position="269"/>
        <end position="313"/>
    </location>
</feature>
<comment type="caution">
    <text evidence="3">The sequence shown here is derived from an EMBL/GenBank/DDBJ whole genome shotgun (WGS) entry which is preliminary data.</text>
</comment>
<sequence>MSHHTNIEEEESFAPIYSAQEDFNPQDTVSSFLNTEYDPSRLHPLAGLGRGLDYINLEDDSGPLPGTQGGIMPSRGWSDDLTYGTGLTYITGLSMGGAFGFYEGLRSSPSPALKIRLNTVLNSMTRRGPFIGNSAGVMALMYNGIGGALGKARGHHDPLNSVAAGALTGALFKSTAGLRAAGSAGGVCAVLAGIWAFGKEAIMLRILRNNSRKTTPIFVGDCGEWILRALASQAQEQHHQRPQRFIMSNAQDEEEEDYMSQAFLDSLVNEGNKGTQSEKTSLTYSERRRQKERDHLANLPKPLHVREKEAREKGLEKEIGEENKGMAMLLKMGFKKGGTLGALKTDADAGSSSSVIGTTSASSHGPGVGAISRPEALKTPIAIQMKQGRGGLGMESAKRRREDEELQKQENESHRLFDEGFRVQKISQFEREKWKRQLTAARGLCMRMDAQKAATSTSPVDEEQWQLEDEDTASRRPRRIGRSNSFWWISDSVPDEVLGTRLMGPGAEVVQVPGLGGRAFDHSDDEDGDLESNKQKPTKRSKQDPVLLVAEEEDGGVATEAEAFKWGERSEFAQLEESEKLERVVQYLRGEYSYCFWCSAQYDGQEDLEENCPGETEDDH</sequence>
<dbReference type="PANTHER" id="PTHR21032:SF0">
    <property type="entry name" value="G PATCH DOMAIN-CONTAINING PROTEIN 11"/>
    <property type="match status" value="1"/>
</dbReference>
<dbReference type="GO" id="GO:0003676">
    <property type="term" value="F:nucleic acid binding"/>
    <property type="evidence" value="ECO:0007669"/>
    <property type="project" value="InterPro"/>
</dbReference>
<proteinExistence type="predicted"/>
<accession>A0A9P8CWL5</accession>
<dbReference type="GO" id="GO:0000776">
    <property type="term" value="C:kinetochore"/>
    <property type="evidence" value="ECO:0007669"/>
    <property type="project" value="TreeGrafter"/>
</dbReference>